<dbReference type="InterPro" id="IPR036866">
    <property type="entry name" value="RibonucZ/Hydroxyglut_hydro"/>
</dbReference>
<dbReference type="Pfam" id="PF07521">
    <property type="entry name" value="RMMBL"/>
    <property type="match status" value="1"/>
</dbReference>
<evidence type="ECO:0000313" key="5">
    <source>
        <dbReference type="Proteomes" id="UP000017148"/>
    </source>
</evidence>
<accession>U7D411</accession>
<dbReference type="OrthoDB" id="9803916at2"/>
<dbReference type="Pfam" id="PF12706">
    <property type="entry name" value="Lactamase_B_2"/>
    <property type="match status" value="1"/>
</dbReference>
<dbReference type="PATRIC" id="fig|1313304.3.peg.2366"/>
<keyword evidence="5" id="KW-1185">Reference proteome</keyword>
<proteinExistence type="predicted"/>
<reference evidence="4 5" key="1">
    <citation type="journal article" date="2013" name="Environ. Microbiol.">
        <title>Genome analysis of Chitinivibrio alkaliphilus gen. nov., sp. nov., a novel extremely haloalkaliphilic anaerobic chitinolytic bacterium from the candidate phylum Termite Group 3.</title>
        <authorList>
            <person name="Sorokin D.Y."/>
            <person name="Gumerov V.M."/>
            <person name="Rakitin A.L."/>
            <person name="Beletsky A.V."/>
            <person name="Damste J.S."/>
            <person name="Muyzer G."/>
            <person name="Mardanov A.V."/>
            <person name="Ravin N.V."/>
        </authorList>
    </citation>
    <scope>NUCLEOTIDE SEQUENCE [LARGE SCALE GENOMIC DNA]</scope>
    <source>
        <strain evidence="4 5">ACht1</strain>
    </source>
</reference>
<evidence type="ECO:0000259" key="3">
    <source>
        <dbReference type="SMART" id="SM00849"/>
    </source>
</evidence>
<comment type="caution">
    <text evidence="4">The sequence shown here is derived from an EMBL/GenBank/DDBJ whole genome shotgun (WGS) entry which is preliminary data.</text>
</comment>
<dbReference type="SMART" id="SM00849">
    <property type="entry name" value="Lactamase_B"/>
    <property type="match status" value="1"/>
</dbReference>
<dbReference type="Proteomes" id="UP000017148">
    <property type="component" value="Unassembled WGS sequence"/>
</dbReference>
<dbReference type="RefSeq" id="WP_022637823.1">
    <property type="nucleotide sequence ID" value="NZ_ASJR01000044.1"/>
</dbReference>
<keyword evidence="2" id="KW-0694">RNA-binding</keyword>
<dbReference type="GO" id="GO:0003723">
    <property type="term" value="F:RNA binding"/>
    <property type="evidence" value="ECO:0007669"/>
    <property type="project" value="UniProtKB-KW"/>
</dbReference>
<keyword evidence="1" id="KW-0540">Nuclease</keyword>
<keyword evidence="1" id="KW-0269">Exonuclease</keyword>
<evidence type="ECO:0000313" key="4">
    <source>
        <dbReference type="EMBL" id="ERP30688.1"/>
    </source>
</evidence>
<protein>
    <submittedName>
        <fullName evidence="4">Metallo-beta-lactamase superfamily protein</fullName>
    </submittedName>
</protein>
<feature type="domain" description="Metallo-beta-lactamase" evidence="3">
    <location>
        <begin position="13"/>
        <end position="211"/>
    </location>
</feature>
<dbReference type="GO" id="GO:0004527">
    <property type="term" value="F:exonuclease activity"/>
    <property type="evidence" value="ECO:0007669"/>
    <property type="project" value="UniProtKB-KW"/>
</dbReference>
<dbReference type="InterPro" id="IPR011108">
    <property type="entry name" value="RMMBL"/>
</dbReference>
<dbReference type="InterPro" id="IPR042173">
    <property type="entry name" value="RNase_J_2"/>
</dbReference>
<name>U7D411_9BACT</name>
<dbReference type="SUPFAM" id="SSF56281">
    <property type="entry name" value="Metallo-hydrolase/oxidoreductase"/>
    <property type="match status" value="1"/>
</dbReference>
<evidence type="ECO:0000256" key="2">
    <source>
        <dbReference type="ARBA" id="ARBA00022884"/>
    </source>
</evidence>
<dbReference type="PANTHER" id="PTHR43694">
    <property type="entry name" value="RIBONUCLEASE J"/>
    <property type="match status" value="1"/>
</dbReference>
<dbReference type="Gene3D" id="3.60.15.10">
    <property type="entry name" value="Ribonuclease Z/Hydroxyacylglutathione hydrolase-like"/>
    <property type="match status" value="1"/>
</dbReference>
<dbReference type="eggNOG" id="COG0595">
    <property type="taxonomic scope" value="Bacteria"/>
</dbReference>
<dbReference type="Gene3D" id="3.40.50.10710">
    <property type="entry name" value="Metallo-hydrolase/oxidoreductase"/>
    <property type="match status" value="1"/>
</dbReference>
<dbReference type="STRING" id="1313304.CALK_2494"/>
<dbReference type="EMBL" id="ASJR01000044">
    <property type="protein sequence ID" value="ERP30688.1"/>
    <property type="molecule type" value="Genomic_DNA"/>
</dbReference>
<dbReference type="PANTHER" id="PTHR43694:SF1">
    <property type="entry name" value="RIBONUCLEASE J"/>
    <property type="match status" value="1"/>
</dbReference>
<sequence length="434" mass="49582">MKFKIHRGTKEIGGSCVEVWTESARIIVDFGMPLVNPDQTQFDAKVVKGSSVDELIAKGILPDIEGLYDVSGSAALVLSHAHQDHFGLINYVNENHQIYLGRATLKLIEITNIFTNQDWAIKNARHFESGKSFFIGDIEITPYLMDHSAFDAYAFLIKADGKSLFYSGDFRIHGRKTKAFGWFSYNTEQNIDYLLLEGTTIGRVNKPFPTESDIEEEFVNVFKTSKGINLIYTSGQNIDRLVSIYRACKRTGKTLAVDFYIANILKELSEFATIPYPSKKFPEIKVFFPYRLSRMISSKGNEKLLYRFKNYKITKEQIGAQFDKTVMIVRPSMLKDLEYIKGLKDGTFIYSMWDGYKKEKTTKEFIDFLIGKGMTEKVIHTSGHADRDALKRMVEVLNPKTLVPIHTFEGDEYKKIFTSTKVVRINDNEEVTIG</sequence>
<gene>
    <name evidence="4" type="ORF">CALK_2494</name>
</gene>
<dbReference type="AlphaFoldDB" id="U7D411"/>
<dbReference type="CDD" id="cd07732">
    <property type="entry name" value="metallo-hydrolase-like_MBL-fold"/>
    <property type="match status" value="1"/>
</dbReference>
<evidence type="ECO:0000256" key="1">
    <source>
        <dbReference type="ARBA" id="ARBA00022839"/>
    </source>
</evidence>
<organism evidence="4 5">
    <name type="scientific">Chitinivibrio alkaliphilus ACht1</name>
    <dbReference type="NCBI Taxonomy" id="1313304"/>
    <lineage>
        <taxon>Bacteria</taxon>
        <taxon>Pseudomonadati</taxon>
        <taxon>Fibrobacterota</taxon>
        <taxon>Chitinivibrionia</taxon>
        <taxon>Chitinivibrionales</taxon>
        <taxon>Chitinivibrionaceae</taxon>
        <taxon>Chitinivibrio</taxon>
    </lineage>
</organism>
<dbReference type="InterPro" id="IPR001279">
    <property type="entry name" value="Metallo-B-lactamas"/>
</dbReference>
<keyword evidence="1" id="KW-0378">Hydrolase</keyword>